<evidence type="ECO:0000313" key="11">
    <source>
        <dbReference type="Proteomes" id="UP001501565"/>
    </source>
</evidence>
<evidence type="ECO:0000256" key="3">
    <source>
        <dbReference type="ARBA" id="ARBA00023457"/>
    </source>
</evidence>
<keyword evidence="11" id="KW-1185">Reference proteome</keyword>
<evidence type="ECO:0000256" key="1">
    <source>
        <dbReference type="ARBA" id="ARBA00023239"/>
    </source>
</evidence>
<feature type="domain" description="Siroheme decarboxylase AsnC-like ligand binding" evidence="8">
    <location>
        <begin position="96"/>
        <end position="184"/>
    </location>
</feature>
<feature type="domain" description="Siroheme decarboxylase NirL-like HTH" evidence="9">
    <location>
        <begin position="40"/>
        <end position="86"/>
    </location>
</feature>
<comment type="caution">
    <text evidence="10">The sequence shown here is derived from an EMBL/GenBank/DDBJ whole genome shotgun (WGS) entry which is preliminary data.</text>
</comment>
<dbReference type="Pfam" id="PF22451">
    <property type="entry name" value="NirdL-like_HTH"/>
    <property type="match status" value="1"/>
</dbReference>
<dbReference type="PANTHER" id="PTHR43413">
    <property type="entry name" value="TRANSCRIPTIONAL REGULATOR, ASNC FAMILY"/>
    <property type="match status" value="1"/>
</dbReference>
<comment type="subunit">
    <text evidence="4">Probably forms a complex composed of NirD, NirL, NirG and NirH. All proteins are required for the total conversion of siroheme to didecarboxysiroheme.</text>
</comment>
<comment type="similarity">
    <text evidence="3">Belongs to the Ahb/Nir family.</text>
</comment>
<comment type="catalytic activity">
    <reaction evidence="7">
        <text>siroheme + 2 H(+) = 12,18-didecarboxysiroheme + 2 CO2</text>
        <dbReference type="Rhea" id="RHEA:19093"/>
        <dbReference type="ChEBI" id="CHEBI:15378"/>
        <dbReference type="ChEBI" id="CHEBI:16526"/>
        <dbReference type="ChEBI" id="CHEBI:60052"/>
        <dbReference type="ChEBI" id="CHEBI:140497"/>
        <dbReference type="EC" id="4.1.1.111"/>
    </reaction>
</comment>
<keyword evidence="1" id="KW-0456">Lyase</keyword>
<comment type="function">
    <text evidence="6">Involved in heme d1 biosynthesis. Catalyzes the decarboxylation of siroheme into didecarboxysiroheme.</text>
</comment>
<reference evidence="11" key="1">
    <citation type="journal article" date="2019" name="Int. J. Syst. Evol. Microbiol.">
        <title>The Global Catalogue of Microorganisms (GCM) 10K type strain sequencing project: providing services to taxonomists for standard genome sequencing and annotation.</title>
        <authorList>
            <consortium name="The Broad Institute Genomics Platform"/>
            <consortium name="The Broad Institute Genome Sequencing Center for Infectious Disease"/>
            <person name="Wu L."/>
            <person name="Ma J."/>
        </authorList>
    </citation>
    <scope>NUCLEOTIDE SEQUENCE [LARGE SCALE GENOMIC DNA]</scope>
    <source>
        <strain evidence="11">JCM 17551</strain>
    </source>
</reference>
<dbReference type="Proteomes" id="UP001501565">
    <property type="component" value="Unassembled WGS sequence"/>
</dbReference>
<name>A0ABP7M9Q0_9GAMM</name>
<evidence type="ECO:0000256" key="7">
    <source>
        <dbReference type="ARBA" id="ARBA00048470"/>
    </source>
</evidence>
<dbReference type="Gene3D" id="3.30.70.3460">
    <property type="match status" value="1"/>
</dbReference>
<evidence type="ECO:0000256" key="4">
    <source>
        <dbReference type="ARBA" id="ARBA00023465"/>
    </source>
</evidence>
<protein>
    <recommendedName>
        <fullName evidence="5">siroheme decarboxylase</fullName>
        <ecNumber evidence="5">4.1.1.111</ecNumber>
    </recommendedName>
</protein>
<dbReference type="Pfam" id="PF17805">
    <property type="entry name" value="AsnC_trans_reg2"/>
    <property type="match status" value="1"/>
</dbReference>
<dbReference type="EC" id="4.1.1.111" evidence="5"/>
<comment type="pathway">
    <text evidence="2">Porphyrin-containing compound metabolism.</text>
</comment>
<sequence length="195" mass="21922">MSDCVLNSSDSVKGVPHEGARDECARDECAQQEYLLTPLDRALVVATQEGLPVTARPYQTVGEQLGISEDEVIFRLENMKDQGVIRRIAVVPNHYKIGFRANGMTVWDIADEHIQALGKMVGELPYVSHCYQRPRHLPYWSYNLFAMVHGTERSQVEERAEQVKQMLGDACRGNEILYSSKILKKTGLRIASGSK</sequence>
<evidence type="ECO:0000256" key="6">
    <source>
        <dbReference type="ARBA" id="ARBA00045291"/>
    </source>
</evidence>
<evidence type="ECO:0000256" key="2">
    <source>
        <dbReference type="ARBA" id="ARBA00023444"/>
    </source>
</evidence>
<accession>A0ABP7M9Q0</accession>
<dbReference type="EMBL" id="BAABBN010000004">
    <property type="protein sequence ID" value="GAA3915639.1"/>
    <property type="molecule type" value="Genomic_DNA"/>
</dbReference>
<dbReference type="InterPro" id="IPR053953">
    <property type="entry name" value="NirdL-like_HTH"/>
</dbReference>
<dbReference type="InterPro" id="IPR040523">
    <property type="entry name" value="AsnC_trans_reg2"/>
</dbReference>
<evidence type="ECO:0000313" key="10">
    <source>
        <dbReference type="EMBL" id="GAA3915639.1"/>
    </source>
</evidence>
<dbReference type="InterPro" id="IPR050684">
    <property type="entry name" value="HTH-Siroheme_Decarb"/>
</dbReference>
<evidence type="ECO:0000256" key="5">
    <source>
        <dbReference type="ARBA" id="ARBA00023471"/>
    </source>
</evidence>
<evidence type="ECO:0000259" key="9">
    <source>
        <dbReference type="Pfam" id="PF22451"/>
    </source>
</evidence>
<organism evidence="10 11">
    <name type="scientific">Litoribacillus peritrichatus</name>
    <dbReference type="NCBI Taxonomy" id="718191"/>
    <lineage>
        <taxon>Bacteria</taxon>
        <taxon>Pseudomonadati</taxon>
        <taxon>Pseudomonadota</taxon>
        <taxon>Gammaproteobacteria</taxon>
        <taxon>Oceanospirillales</taxon>
        <taxon>Oceanospirillaceae</taxon>
        <taxon>Litoribacillus</taxon>
    </lineage>
</organism>
<dbReference type="RefSeq" id="WP_344795694.1">
    <property type="nucleotide sequence ID" value="NZ_BAABBN010000004.1"/>
</dbReference>
<evidence type="ECO:0000259" key="8">
    <source>
        <dbReference type="Pfam" id="PF17805"/>
    </source>
</evidence>
<proteinExistence type="inferred from homology"/>
<dbReference type="PANTHER" id="PTHR43413:SF1">
    <property type="entry name" value="SIROHEME DECARBOXYLASE NIRL SUBUNIT"/>
    <property type="match status" value="1"/>
</dbReference>
<gene>
    <name evidence="10" type="ORF">GCM10022277_07870</name>
</gene>